<gene>
    <name evidence="1" type="ORF">RFULGI_LOCUS17246</name>
</gene>
<dbReference type="Proteomes" id="UP000789396">
    <property type="component" value="Unassembled WGS sequence"/>
</dbReference>
<dbReference type="AlphaFoldDB" id="A0A9N9P8B4"/>
<evidence type="ECO:0000313" key="1">
    <source>
        <dbReference type="EMBL" id="CAG8796196.1"/>
    </source>
</evidence>
<sequence length="198" mass="22831">MNLSQKLKTLALITKDEKFYESLDKLETLPRVEKEKKFRELLKKIDISEFGLNRVCLTSNSEDLMEYQMYENRRMAIMKRIFSFAKQHELEHVPFELMSIPNNNIIGSGLDGKQLEQVHKHICKADIASKDWQPDYVKEKRIPSFLLESPSTPSVNPSKKVKSLWGNMPAIDIVKIAFNELANGKSSFNKPINLLFAA</sequence>
<accession>A0A9N9P8B4</accession>
<dbReference type="EMBL" id="CAJVPZ010066515">
    <property type="protein sequence ID" value="CAG8796196.1"/>
    <property type="molecule type" value="Genomic_DNA"/>
</dbReference>
<comment type="caution">
    <text evidence="1">The sequence shown here is derived from an EMBL/GenBank/DDBJ whole genome shotgun (WGS) entry which is preliminary data.</text>
</comment>
<evidence type="ECO:0000313" key="2">
    <source>
        <dbReference type="Proteomes" id="UP000789396"/>
    </source>
</evidence>
<feature type="non-terminal residue" evidence="1">
    <location>
        <position position="198"/>
    </location>
</feature>
<keyword evidence="2" id="KW-1185">Reference proteome</keyword>
<name>A0A9N9P8B4_9GLOM</name>
<reference evidence="1" key="1">
    <citation type="submission" date="2021-06" db="EMBL/GenBank/DDBJ databases">
        <authorList>
            <person name="Kallberg Y."/>
            <person name="Tangrot J."/>
            <person name="Rosling A."/>
        </authorList>
    </citation>
    <scope>NUCLEOTIDE SEQUENCE</scope>
    <source>
        <strain evidence="1">IN212</strain>
    </source>
</reference>
<proteinExistence type="predicted"/>
<protein>
    <submittedName>
        <fullName evidence="1">1657_t:CDS:1</fullName>
    </submittedName>
</protein>
<organism evidence="1 2">
    <name type="scientific">Racocetra fulgida</name>
    <dbReference type="NCBI Taxonomy" id="60492"/>
    <lineage>
        <taxon>Eukaryota</taxon>
        <taxon>Fungi</taxon>
        <taxon>Fungi incertae sedis</taxon>
        <taxon>Mucoromycota</taxon>
        <taxon>Glomeromycotina</taxon>
        <taxon>Glomeromycetes</taxon>
        <taxon>Diversisporales</taxon>
        <taxon>Gigasporaceae</taxon>
        <taxon>Racocetra</taxon>
    </lineage>
</organism>
<dbReference type="OrthoDB" id="432970at2759"/>